<reference evidence="6 7" key="1">
    <citation type="submission" date="2021-10" db="EMBL/GenBank/DDBJ databases">
        <title>Genome sequencing of Xanthomonas strains from NCPPB.</title>
        <authorList>
            <person name="Hussein R."/>
            <person name="Harrison J."/>
            <person name="Studholme D.J."/>
            <person name="Vicente J."/>
            <person name="Grant M."/>
        </authorList>
    </citation>
    <scope>NUCLEOTIDE SEQUENCE [LARGE SCALE GENOMIC DNA]</scope>
    <source>
        <strain evidence="6 7">NCPPB 101</strain>
    </source>
</reference>
<dbReference type="PIRSF" id="PIRSF000103">
    <property type="entry name" value="HIBADH"/>
    <property type="match status" value="1"/>
</dbReference>
<dbReference type="InterPro" id="IPR029154">
    <property type="entry name" value="HIBADH-like_NADP-bd"/>
</dbReference>
<feature type="domain" description="6-phosphogluconate dehydrogenase NADP-binding" evidence="4">
    <location>
        <begin position="23"/>
        <end position="183"/>
    </location>
</feature>
<dbReference type="Proteomes" id="UP001199206">
    <property type="component" value="Unassembled WGS sequence"/>
</dbReference>
<organism evidence="6 7">
    <name type="scientific">Xanthomonas cassavae CFBP 4642</name>
    <dbReference type="NCBI Taxonomy" id="1219375"/>
    <lineage>
        <taxon>Bacteria</taxon>
        <taxon>Pseudomonadati</taxon>
        <taxon>Pseudomonadota</taxon>
        <taxon>Gammaproteobacteria</taxon>
        <taxon>Lysobacterales</taxon>
        <taxon>Lysobacteraceae</taxon>
        <taxon>Xanthomonas</taxon>
    </lineage>
</organism>
<dbReference type="InterPro" id="IPR015815">
    <property type="entry name" value="HIBADH-related"/>
</dbReference>
<dbReference type="PANTHER" id="PTHR43060:SF15">
    <property type="entry name" value="3-HYDROXYISOBUTYRATE DEHYDROGENASE-LIKE 1, MITOCHONDRIAL-RELATED"/>
    <property type="match status" value="1"/>
</dbReference>
<dbReference type="Pfam" id="PF03446">
    <property type="entry name" value="NAD_binding_2"/>
    <property type="match status" value="1"/>
</dbReference>
<evidence type="ECO:0000313" key="7">
    <source>
        <dbReference type="Proteomes" id="UP001199206"/>
    </source>
</evidence>
<keyword evidence="7" id="KW-1185">Reference proteome</keyword>
<dbReference type="InterPro" id="IPR008927">
    <property type="entry name" value="6-PGluconate_DH-like_C_sf"/>
</dbReference>
<dbReference type="PROSITE" id="PS00895">
    <property type="entry name" value="3_HYDROXYISOBUT_DH"/>
    <property type="match status" value="1"/>
</dbReference>
<dbReference type="Gene3D" id="3.40.50.720">
    <property type="entry name" value="NAD(P)-binding Rossmann-like Domain"/>
    <property type="match status" value="1"/>
</dbReference>
<dbReference type="PANTHER" id="PTHR43060">
    <property type="entry name" value="3-HYDROXYISOBUTYRATE DEHYDROGENASE-LIKE 1, MITOCHONDRIAL-RELATED"/>
    <property type="match status" value="1"/>
</dbReference>
<dbReference type="InterPro" id="IPR013328">
    <property type="entry name" value="6PGD_dom2"/>
</dbReference>
<dbReference type="Gene3D" id="1.10.1040.10">
    <property type="entry name" value="N-(1-d-carboxylethyl)-l-norvaline Dehydrogenase, domain 2"/>
    <property type="match status" value="1"/>
</dbReference>
<name>A0ABS8HJZ4_9XANT</name>
<keyword evidence="3" id="KW-0520">NAD</keyword>
<feature type="domain" description="3-hydroxyisobutyrate dehydrogenase-like NAD-binding" evidence="5">
    <location>
        <begin position="186"/>
        <end position="304"/>
    </location>
</feature>
<dbReference type="RefSeq" id="WP_200859736.1">
    <property type="nucleotide sequence ID" value="NZ_CAWLZN010000001.1"/>
</dbReference>
<evidence type="ECO:0000256" key="1">
    <source>
        <dbReference type="ARBA" id="ARBA00009080"/>
    </source>
</evidence>
<accession>A0ABS8HJZ4</accession>
<protein>
    <submittedName>
        <fullName evidence="6">NAD(P)-dependent oxidoreductase</fullName>
    </submittedName>
</protein>
<proteinExistence type="inferred from homology"/>
<evidence type="ECO:0000256" key="3">
    <source>
        <dbReference type="ARBA" id="ARBA00023027"/>
    </source>
</evidence>
<evidence type="ECO:0000313" key="6">
    <source>
        <dbReference type="EMBL" id="MCC4622488.1"/>
    </source>
</evidence>
<dbReference type="SUPFAM" id="SSF48179">
    <property type="entry name" value="6-phosphogluconate dehydrogenase C-terminal domain-like"/>
    <property type="match status" value="1"/>
</dbReference>
<dbReference type="InterPro" id="IPR002204">
    <property type="entry name" value="3-OH-isobutyrate_DH-rel_CS"/>
</dbReference>
<dbReference type="InterPro" id="IPR036291">
    <property type="entry name" value="NAD(P)-bd_dom_sf"/>
</dbReference>
<dbReference type="SUPFAM" id="SSF51735">
    <property type="entry name" value="NAD(P)-binding Rossmann-fold domains"/>
    <property type="match status" value="1"/>
</dbReference>
<dbReference type="EMBL" id="JAJGQJ010000098">
    <property type="protein sequence ID" value="MCC4622488.1"/>
    <property type="molecule type" value="Genomic_DNA"/>
</dbReference>
<comment type="similarity">
    <text evidence="1">Belongs to the HIBADH-related family.</text>
</comment>
<evidence type="ECO:0000256" key="2">
    <source>
        <dbReference type="ARBA" id="ARBA00023002"/>
    </source>
</evidence>
<keyword evidence="2" id="KW-0560">Oxidoreductase</keyword>
<dbReference type="Pfam" id="PF14833">
    <property type="entry name" value="NAD_binding_11"/>
    <property type="match status" value="1"/>
</dbReference>
<sequence>MIDSQRGLAHLARTTSEENTMSKIAVLGLGAMGSRMAANLIKAGHSVTVWNRSPAAAEGLVAAGARLATTPKEAAIGADFVMAMVRDDQASRQVWLDANAGALAGMAAGAIAIESSTLTAEWIRELGAHAAERSLGLIEAPVSGTTPQAEAGQLVHLIGGEGDTLARAEPVLKAMGSSIQHVGPLGAGALTKLTTNTLLGIQVTVLGELIGMLRHSGADVARVLEAVAATPVWSIVASRITGSMLSGNFAPQFPIELIEKDFGYTLQAAGSDVAAPTIAAARGVFRSAIERGLGKDNMTGVVKLFTE</sequence>
<comment type="caution">
    <text evidence="6">The sequence shown here is derived from an EMBL/GenBank/DDBJ whole genome shotgun (WGS) entry which is preliminary data.</text>
</comment>
<gene>
    <name evidence="6" type="ORF">LL965_21400</name>
</gene>
<dbReference type="InterPro" id="IPR006115">
    <property type="entry name" value="6PGDH_NADP-bd"/>
</dbReference>
<evidence type="ECO:0000259" key="4">
    <source>
        <dbReference type="Pfam" id="PF03446"/>
    </source>
</evidence>
<evidence type="ECO:0000259" key="5">
    <source>
        <dbReference type="Pfam" id="PF14833"/>
    </source>
</evidence>